<dbReference type="AlphaFoldDB" id="A0AAN6U0I1"/>
<name>A0AAN6U0I1_9PEZI</name>
<dbReference type="Pfam" id="PF08939">
    <property type="entry name" value="Bles03"/>
    <property type="match status" value="2"/>
</dbReference>
<dbReference type="PANTHER" id="PTHR31977:SF1">
    <property type="entry name" value="UPF0696 PROTEIN C11ORF68"/>
    <property type="match status" value="1"/>
</dbReference>
<sequence length="245" mass="27260">MDPDSDSDLYGDEETISDLKTRVNEFDAVAWWEEHPSTTKLLHRQQTSQSHTQPLPISLHNPYQGLQGAWRLSSETIPQFSARLPPAITDCITSTSTSTTTTTTTTTVEGRSPASRQRDVADVRRETSDDLKELAASCNVVAGKWMLFSEPGYVNEVWGRVARSTAENELGIEARVETRKDDVARVLNRMKGLELVRPGGRQIYYESDAWTELGIYGGNSCGIGASTYSSNEIFRYIMTAASRRS</sequence>
<evidence type="ECO:0000256" key="2">
    <source>
        <dbReference type="SAM" id="MobiDB-lite"/>
    </source>
</evidence>
<reference evidence="3" key="2">
    <citation type="submission" date="2023-05" db="EMBL/GenBank/DDBJ databases">
        <authorList>
            <consortium name="Lawrence Berkeley National Laboratory"/>
            <person name="Steindorff A."/>
            <person name="Hensen N."/>
            <person name="Bonometti L."/>
            <person name="Westerberg I."/>
            <person name="Brannstrom I.O."/>
            <person name="Guillou S."/>
            <person name="Cros-Aarteil S."/>
            <person name="Calhoun S."/>
            <person name="Haridas S."/>
            <person name="Kuo A."/>
            <person name="Mondo S."/>
            <person name="Pangilinan J."/>
            <person name="Riley R."/>
            <person name="Labutti K."/>
            <person name="Andreopoulos B."/>
            <person name="Lipzen A."/>
            <person name="Chen C."/>
            <person name="Yanf M."/>
            <person name="Daum C."/>
            <person name="Ng V."/>
            <person name="Clum A."/>
            <person name="Ohm R."/>
            <person name="Martin F."/>
            <person name="Silar P."/>
            <person name="Natvig D."/>
            <person name="Lalanne C."/>
            <person name="Gautier V."/>
            <person name="Ament-Velasquez S.L."/>
            <person name="Kruys A."/>
            <person name="Hutchinson M.I."/>
            <person name="Powell A.J."/>
            <person name="Barry K."/>
            <person name="Miller A.N."/>
            <person name="Grigoriev I.V."/>
            <person name="Debuchy R."/>
            <person name="Gladieux P."/>
            <person name="Thoren M.H."/>
            <person name="Johannesson H."/>
        </authorList>
    </citation>
    <scope>NUCLEOTIDE SEQUENCE</scope>
    <source>
        <strain evidence="3">CBS 731.68</strain>
    </source>
</reference>
<comment type="similarity">
    <text evidence="1">Belongs to the UPF0696 family.</text>
</comment>
<comment type="caution">
    <text evidence="3">The sequence shown here is derived from an EMBL/GenBank/DDBJ whole genome shotgun (WGS) entry which is preliminary data.</text>
</comment>
<dbReference type="Proteomes" id="UP001302602">
    <property type="component" value="Unassembled WGS sequence"/>
</dbReference>
<gene>
    <name evidence="3" type="ORF">N657DRAFT_663314</name>
</gene>
<dbReference type="EMBL" id="MU853227">
    <property type="protein sequence ID" value="KAK4124183.1"/>
    <property type="molecule type" value="Genomic_DNA"/>
</dbReference>
<dbReference type="InterPro" id="IPR015034">
    <property type="entry name" value="Bles03"/>
</dbReference>
<dbReference type="InterPro" id="IPR023398">
    <property type="entry name" value="TIF_eIF4e-like"/>
</dbReference>
<protein>
    <submittedName>
        <fullName evidence="3">DUF1917-domain-containing protein</fullName>
    </submittedName>
</protein>
<evidence type="ECO:0000313" key="3">
    <source>
        <dbReference type="EMBL" id="KAK4124183.1"/>
    </source>
</evidence>
<accession>A0AAN6U0I1</accession>
<dbReference type="SUPFAM" id="SSF55418">
    <property type="entry name" value="eIF4e-like"/>
    <property type="match status" value="1"/>
</dbReference>
<reference evidence="3" key="1">
    <citation type="journal article" date="2023" name="Mol. Phylogenet. Evol.">
        <title>Genome-scale phylogeny and comparative genomics of the fungal order Sordariales.</title>
        <authorList>
            <person name="Hensen N."/>
            <person name="Bonometti L."/>
            <person name="Westerberg I."/>
            <person name="Brannstrom I.O."/>
            <person name="Guillou S."/>
            <person name="Cros-Aarteil S."/>
            <person name="Calhoun S."/>
            <person name="Haridas S."/>
            <person name="Kuo A."/>
            <person name="Mondo S."/>
            <person name="Pangilinan J."/>
            <person name="Riley R."/>
            <person name="LaButti K."/>
            <person name="Andreopoulos B."/>
            <person name="Lipzen A."/>
            <person name="Chen C."/>
            <person name="Yan M."/>
            <person name="Daum C."/>
            <person name="Ng V."/>
            <person name="Clum A."/>
            <person name="Steindorff A."/>
            <person name="Ohm R.A."/>
            <person name="Martin F."/>
            <person name="Silar P."/>
            <person name="Natvig D.O."/>
            <person name="Lalanne C."/>
            <person name="Gautier V."/>
            <person name="Ament-Velasquez S.L."/>
            <person name="Kruys A."/>
            <person name="Hutchinson M.I."/>
            <person name="Powell A.J."/>
            <person name="Barry K."/>
            <person name="Miller A.N."/>
            <person name="Grigoriev I.V."/>
            <person name="Debuchy R."/>
            <person name="Gladieux P."/>
            <person name="Hiltunen Thoren M."/>
            <person name="Johannesson H."/>
        </authorList>
    </citation>
    <scope>NUCLEOTIDE SEQUENCE</scope>
    <source>
        <strain evidence="3">CBS 731.68</strain>
    </source>
</reference>
<dbReference type="GeneID" id="87831942"/>
<dbReference type="Gene3D" id="3.30.760.10">
    <property type="entry name" value="RNA Cap, Translation Initiation Factor Eif4e"/>
    <property type="match status" value="1"/>
</dbReference>
<organism evidence="3 4">
    <name type="scientific">Parathielavia appendiculata</name>
    <dbReference type="NCBI Taxonomy" id="2587402"/>
    <lineage>
        <taxon>Eukaryota</taxon>
        <taxon>Fungi</taxon>
        <taxon>Dikarya</taxon>
        <taxon>Ascomycota</taxon>
        <taxon>Pezizomycotina</taxon>
        <taxon>Sordariomycetes</taxon>
        <taxon>Sordariomycetidae</taxon>
        <taxon>Sordariales</taxon>
        <taxon>Chaetomiaceae</taxon>
        <taxon>Parathielavia</taxon>
    </lineage>
</organism>
<dbReference type="PANTHER" id="PTHR31977">
    <property type="entry name" value="UPF0696 PROTEIN C11ORF68"/>
    <property type="match status" value="1"/>
</dbReference>
<feature type="region of interest" description="Disordered" evidence="2">
    <location>
        <begin position="92"/>
        <end position="123"/>
    </location>
</feature>
<proteinExistence type="inferred from homology"/>
<feature type="compositionally biased region" description="Low complexity" evidence="2">
    <location>
        <begin position="93"/>
        <end position="107"/>
    </location>
</feature>
<evidence type="ECO:0000256" key="1">
    <source>
        <dbReference type="ARBA" id="ARBA00010568"/>
    </source>
</evidence>
<dbReference type="RefSeq" id="XP_062647954.1">
    <property type="nucleotide sequence ID" value="XM_062795173.1"/>
</dbReference>
<evidence type="ECO:0000313" key="4">
    <source>
        <dbReference type="Proteomes" id="UP001302602"/>
    </source>
</evidence>
<keyword evidence="4" id="KW-1185">Reference proteome</keyword>